<dbReference type="AlphaFoldDB" id="A0A9P0EDF5"/>
<accession>A0A9P0EDF5</accession>
<evidence type="ECO:0000256" key="1">
    <source>
        <dbReference type="SAM" id="Coils"/>
    </source>
</evidence>
<reference evidence="3" key="1">
    <citation type="submission" date="2021-10" db="EMBL/GenBank/DDBJ databases">
        <authorList>
            <person name="Piombo E."/>
        </authorList>
    </citation>
    <scope>NUCLEOTIDE SEQUENCE</scope>
</reference>
<feature type="region of interest" description="Disordered" evidence="2">
    <location>
        <begin position="1"/>
        <end position="115"/>
    </location>
</feature>
<sequence>MSSVRGITDEVPETPQPNAVERREDDASSSSPESTHEADSDYRSGATPVKSSRKNSKKRQHEASNEQVSGSNAKPQPRQNKRQQDVQAKRGQRSGLGPGDGQSPPKRIKINTGKSVDRVAEEINGGVNKLTEVIKEQKKEIEALKSPASNYLVAQLNEEIRDLKEKNQELQIRKEGLEDLIERIGVDHELLSNRLDKSRDKYRNWCDDEIQRQWTRLAFTIQNMCLGQLKTPPPKEASPDEPDFMALMREYPRKRHGFMQRFIWTGLYRAIFKGAGGIWCAHMSSTINTWRVAITEQCIKDPSNGQTYGWIKSETAHELFDILGVDDEAKTRLADDIASKLLPLATEGKEDYCKGQILAIVDKAVELQTIFMRSKALFTVKLTEPAGLTDEEMDRLYFGAPGDKLYTVTPVLTKIGNADGHDDSYGDRIVVYEARVLDLEI</sequence>
<protein>
    <submittedName>
        <fullName evidence="3">Uncharacterized protein</fullName>
    </submittedName>
</protein>
<gene>
    <name evidence="3" type="ORF">CSOL1703_00001433</name>
</gene>
<keyword evidence="1" id="KW-0175">Coiled coil</keyword>
<proteinExistence type="predicted"/>
<dbReference type="EMBL" id="CABFOC020000035">
    <property type="protein sequence ID" value="CAH0049476.1"/>
    <property type="molecule type" value="Genomic_DNA"/>
</dbReference>
<dbReference type="Proteomes" id="UP000775872">
    <property type="component" value="Unassembled WGS sequence"/>
</dbReference>
<evidence type="ECO:0000313" key="4">
    <source>
        <dbReference type="Proteomes" id="UP000775872"/>
    </source>
</evidence>
<feature type="coiled-coil region" evidence="1">
    <location>
        <begin position="153"/>
        <end position="183"/>
    </location>
</feature>
<feature type="compositionally biased region" description="Basic residues" evidence="2">
    <location>
        <begin position="51"/>
        <end position="60"/>
    </location>
</feature>
<evidence type="ECO:0000256" key="2">
    <source>
        <dbReference type="SAM" id="MobiDB-lite"/>
    </source>
</evidence>
<name>A0A9P0EDF5_9HYPO</name>
<comment type="caution">
    <text evidence="3">The sequence shown here is derived from an EMBL/GenBank/DDBJ whole genome shotgun (WGS) entry which is preliminary data.</text>
</comment>
<organism evidence="3 4">
    <name type="scientific">Clonostachys solani</name>
    <dbReference type="NCBI Taxonomy" id="160281"/>
    <lineage>
        <taxon>Eukaryota</taxon>
        <taxon>Fungi</taxon>
        <taxon>Dikarya</taxon>
        <taxon>Ascomycota</taxon>
        <taxon>Pezizomycotina</taxon>
        <taxon>Sordariomycetes</taxon>
        <taxon>Hypocreomycetidae</taxon>
        <taxon>Hypocreales</taxon>
        <taxon>Bionectriaceae</taxon>
        <taxon>Clonostachys</taxon>
    </lineage>
</organism>
<feature type="compositionally biased region" description="Polar residues" evidence="2">
    <location>
        <begin position="65"/>
        <end position="78"/>
    </location>
</feature>
<keyword evidence="4" id="KW-1185">Reference proteome</keyword>
<dbReference type="OrthoDB" id="5213630at2759"/>
<evidence type="ECO:0000313" key="3">
    <source>
        <dbReference type="EMBL" id="CAH0049476.1"/>
    </source>
</evidence>